<keyword evidence="2" id="KW-1185">Reference proteome</keyword>
<feature type="non-terminal residue" evidence="1">
    <location>
        <position position="1"/>
    </location>
</feature>
<reference evidence="1 2" key="1">
    <citation type="submission" date="2013-10" db="EMBL/GenBank/DDBJ databases">
        <authorList>
            <consortium name="International Citrus Genome Consortium"/>
            <person name="Jenkins J."/>
            <person name="Schmutz J."/>
            <person name="Prochnik S."/>
            <person name="Rokhsar D."/>
            <person name="Gmitter F."/>
            <person name="Ollitrault P."/>
            <person name="Machado M."/>
            <person name="Talon M."/>
            <person name="Wincker P."/>
            <person name="Jaillon O."/>
            <person name="Morgante M."/>
        </authorList>
    </citation>
    <scope>NUCLEOTIDE SEQUENCE</scope>
    <source>
        <strain evidence="2">cv. Clemenules</strain>
    </source>
</reference>
<dbReference type="KEGG" id="cic:CICLE_v10010206mg"/>
<dbReference type="Proteomes" id="UP000030687">
    <property type="component" value="Unassembled WGS sequence"/>
</dbReference>
<dbReference type="AlphaFoldDB" id="V4TW31"/>
<accession>V4TW31</accession>
<name>V4TW31_CITCL</name>
<dbReference type="InParanoid" id="V4TW31"/>
<dbReference type="EMBL" id="KI535697">
    <property type="protein sequence ID" value="ESR64773.1"/>
    <property type="molecule type" value="Genomic_DNA"/>
</dbReference>
<evidence type="ECO:0000313" key="1">
    <source>
        <dbReference type="EMBL" id="ESR64773.1"/>
    </source>
</evidence>
<protein>
    <submittedName>
        <fullName evidence="1">Uncharacterized protein</fullName>
    </submittedName>
</protein>
<proteinExistence type="predicted"/>
<gene>
    <name evidence="1" type="ORF">CICLE_v10010206mg</name>
</gene>
<organism evidence="1 2">
    <name type="scientific">Citrus clementina</name>
    <name type="common">Clementine</name>
    <name type="synonym">Citrus deliciosa x Citrus sinensis</name>
    <dbReference type="NCBI Taxonomy" id="85681"/>
    <lineage>
        <taxon>Eukaryota</taxon>
        <taxon>Viridiplantae</taxon>
        <taxon>Streptophyta</taxon>
        <taxon>Embryophyta</taxon>
        <taxon>Tracheophyta</taxon>
        <taxon>Spermatophyta</taxon>
        <taxon>Magnoliopsida</taxon>
        <taxon>eudicotyledons</taxon>
        <taxon>Gunneridae</taxon>
        <taxon>Pentapetalae</taxon>
        <taxon>rosids</taxon>
        <taxon>malvids</taxon>
        <taxon>Sapindales</taxon>
        <taxon>Rutaceae</taxon>
        <taxon>Aurantioideae</taxon>
        <taxon>Citrus</taxon>
    </lineage>
</organism>
<evidence type="ECO:0000313" key="2">
    <source>
        <dbReference type="Proteomes" id="UP000030687"/>
    </source>
</evidence>
<sequence length="71" mass="8139">LIFLCETKLTIVHMTNVGKKLKIDNCFTVSSNGKSEGLTMLWNFETRVNITSFNSHHINAKKIEEMKARLI</sequence>